<keyword evidence="2" id="KW-1185">Reference proteome</keyword>
<evidence type="ECO:0000313" key="1">
    <source>
        <dbReference type="EMBL" id="PIM52011.1"/>
    </source>
</evidence>
<dbReference type="Proteomes" id="UP000231501">
    <property type="component" value="Unassembled WGS sequence"/>
</dbReference>
<dbReference type="Pfam" id="PF14552">
    <property type="entry name" value="Tautomerase_2"/>
    <property type="match status" value="1"/>
</dbReference>
<gene>
    <name evidence="1" type="ORF">CS062_17005</name>
</gene>
<sequence length="131" mass="14846">MPSTLIEIRRACSPEQEAQLIEAVQAALVDGFRIPPEDRCVRLIAYEPHRFIHPPRLSRPECYTLVTVTAFAGRTIEAKRRLYRAIVDRLGELDIPADHITITLNEVERENWGLRGGQPASEIDLGFKVDV</sequence>
<evidence type="ECO:0000313" key="2">
    <source>
        <dbReference type="Proteomes" id="UP000231501"/>
    </source>
</evidence>
<protein>
    <submittedName>
        <fullName evidence="1">Tautomerase family protein</fullName>
    </submittedName>
</protein>
<dbReference type="OrthoDB" id="9804765at2"/>
<proteinExistence type="predicted"/>
<dbReference type="Gene3D" id="3.30.429.10">
    <property type="entry name" value="Macrophage Migration Inhibitory Factor"/>
    <property type="match status" value="1"/>
</dbReference>
<dbReference type="EMBL" id="PEOG01000048">
    <property type="protein sequence ID" value="PIM52011.1"/>
    <property type="molecule type" value="Genomic_DNA"/>
</dbReference>
<name>A0A2G9C6D7_9BURK</name>
<dbReference type="InterPro" id="IPR014347">
    <property type="entry name" value="Tautomerase/MIF_sf"/>
</dbReference>
<dbReference type="PANTHER" id="PTHR38460:SF1">
    <property type="entry name" value="TAUTOMERASE YOLI-RELATED"/>
    <property type="match status" value="1"/>
</dbReference>
<dbReference type="PANTHER" id="PTHR38460">
    <property type="entry name" value="TAUTOMERASE YOLI-RELATED"/>
    <property type="match status" value="1"/>
</dbReference>
<accession>A0A2G9C6D7</accession>
<dbReference type="SUPFAM" id="SSF55331">
    <property type="entry name" value="Tautomerase/MIF"/>
    <property type="match status" value="1"/>
</dbReference>
<dbReference type="AlphaFoldDB" id="A0A2G9C6D7"/>
<dbReference type="InterPro" id="IPR037479">
    <property type="entry name" value="Tauto_MSAD"/>
</dbReference>
<organism evidence="1 2">
    <name type="scientific">Roseateles chitinivorans</name>
    <dbReference type="NCBI Taxonomy" id="2917965"/>
    <lineage>
        <taxon>Bacteria</taxon>
        <taxon>Pseudomonadati</taxon>
        <taxon>Pseudomonadota</taxon>
        <taxon>Betaproteobacteria</taxon>
        <taxon>Burkholderiales</taxon>
        <taxon>Sphaerotilaceae</taxon>
        <taxon>Roseateles</taxon>
    </lineage>
</organism>
<reference evidence="1 2" key="1">
    <citation type="submission" date="2017-11" db="EMBL/GenBank/DDBJ databases">
        <title>Draft genome sequence of Mitsuaria sp. HWN-4.</title>
        <authorList>
            <person name="Gundlapally S.R."/>
        </authorList>
    </citation>
    <scope>NUCLEOTIDE SEQUENCE [LARGE SCALE GENOMIC DNA]</scope>
    <source>
        <strain evidence="1 2">HWN-4</strain>
    </source>
</reference>
<comment type="caution">
    <text evidence="1">The sequence shown here is derived from an EMBL/GenBank/DDBJ whole genome shotgun (WGS) entry which is preliminary data.</text>
</comment>